<protein>
    <submittedName>
        <fullName evidence="2">Saccharopine dehydrogenase</fullName>
    </submittedName>
</protein>
<keyword evidence="3" id="KW-1185">Reference proteome</keyword>
<dbReference type="Pfam" id="PF03435">
    <property type="entry name" value="Sacchrp_dh_NADP"/>
    <property type="match status" value="1"/>
</dbReference>
<dbReference type="EMBL" id="CP034248">
    <property type="protein sequence ID" value="AZK47879.1"/>
    <property type="molecule type" value="Genomic_DNA"/>
</dbReference>
<dbReference type="RefSeq" id="WP_125084050.1">
    <property type="nucleotide sequence ID" value="NZ_CP034248.1"/>
</dbReference>
<feature type="domain" description="Saccharopine dehydrogenase NADP binding" evidence="1">
    <location>
        <begin position="5"/>
        <end position="122"/>
    </location>
</feature>
<gene>
    <name evidence="2" type="ORF">EIM92_18325</name>
</gene>
<dbReference type="InterPro" id="IPR036291">
    <property type="entry name" value="NAD(P)-bd_dom_sf"/>
</dbReference>
<sequence length="360" mass="39932">MKTEILVVGGYGHVGKVICLKLGDIFPGKVVAAGRSQQRAKQLSQETAGKVKALRLDIQKAVDPDLLSRFKLVIMCLDQVNPAFVHTCLQSGTHYIDISAKYTFINQVEQLGNIARGHGAIAVLSVGLAPGITNLLASRAVQCLEQTEAIEISIMLGLGDRHGAAAIEWTIDQINASFEVVKEGQKQIVASFTDARTINFGLEIGARQVYRFPFSDQLTLARTLNVPNVATRLCFDSAAVTTIVAKLRAWGITHVFRNHWVRRAAVRAFHKLRFGEDKFAIKIDAWGRRRGKDATIQCMLQGRNQSEMTALAAAFTADTVCRSEFIPGVYHLEQLVELSSMEIWLRQFTYFDLQIEDDLD</sequence>
<dbReference type="AlphaFoldDB" id="A0A3Q8S615"/>
<dbReference type="PANTHER" id="PTHR43796:SF2">
    <property type="entry name" value="CARBOXYNORSPERMIDINE SYNTHASE"/>
    <property type="match status" value="1"/>
</dbReference>
<dbReference type="SUPFAM" id="SSF51735">
    <property type="entry name" value="NAD(P)-binding Rossmann-fold domains"/>
    <property type="match status" value="1"/>
</dbReference>
<evidence type="ECO:0000313" key="3">
    <source>
        <dbReference type="Proteomes" id="UP000273145"/>
    </source>
</evidence>
<dbReference type="PANTHER" id="PTHR43796">
    <property type="entry name" value="CARBOXYNORSPERMIDINE SYNTHASE"/>
    <property type="match status" value="1"/>
</dbReference>
<name>A0A3Q8S615_9BACL</name>
<dbReference type="Gene3D" id="3.30.360.10">
    <property type="entry name" value="Dihydrodipicolinate Reductase, domain 2"/>
    <property type="match status" value="1"/>
</dbReference>
<dbReference type="Gene3D" id="3.40.50.720">
    <property type="entry name" value="NAD(P)-binding Rossmann-like Domain"/>
    <property type="match status" value="1"/>
</dbReference>
<proteinExistence type="predicted"/>
<organism evidence="2 3">
    <name type="scientific">Paenibacillus lentus</name>
    <dbReference type="NCBI Taxonomy" id="1338368"/>
    <lineage>
        <taxon>Bacteria</taxon>
        <taxon>Bacillati</taxon>
        <taxon>Bacillota</taxon>
        <taxon>Bacilli</taxon>
        <taxon>Bacillales</taxon>
        <taxon>Paenibacillaceae</taxon>
        <taxon>Paenibacillus</taxon>
    </lineage>
</organism>
<dbReference type="OrthoDB" id="1910498at2"/>
<dbReference type="Proteomes" id="UP000273145">
    <property type="component" value="Chromosome"/>
</dbReference>
<accession>A0A3Q8S615</accession>
<reference evidence="2 3" key="1">
    <citation type="submission" date="2018-11" db="EMBL/GenBank/DDBJ databases">
        <title>Genome sequencing of Paenibacillus lentus DSM25539(T).</title>
        <authorList>
            <person name="Kook J.-K."/>
            <person name="Park S.-N."/>
            <person name="Lim Y.K."/>
        </authorList>
    </citation>
    <scope>NUCLEOTIDE SEQUENCE [LARGE SCALE GENOMIC DNA]</scope>
    <source>
        <strain evidence="2 3">DSM 25539</strain>
    </source>
</reference>
<evidence type="ECO:0000313" key="2">
    <source>
        <dbReference type="EMBL" id="AZK47879.1"/>
    </source>
</evidence>
<dbReference type="InterPro" id="IPR005097">
    <property type="entry name" value="Sacchrp_dh_NADP-bd"/>
</dbReference>
<evidence type="ECO:0000259" key="1">
    <source>
        <dbReference type="Pfam" id="PF03435"/>
    </source>
</evidence>
<dbReference type="KEGG" id="plen:EIM92_18325"/>